<dbReference type="Pfam" id="PF00534">
    <property type="entry name" value="Glycos_transf_1"/>
    <property type="match status" value="1"/>
</dbReference>
<organism evidence="4">
    <name type="scientific">Desulfacinum infernum</name>
    <dbReference type="NCBI Taxonomy" id="35837"/>
    <lineage>
        <taxon>Bacteria</taxon>
        <taxon>Pseudomonadati</taxon>
        <taxon>Thermodesulfobacteriota</taxon>
        <taxon>Syntrophobacteria</taxon>
        <taxon>Syntrophobacterales</taxon>
        <taxon>Syntrophobacteraceae</taxon>
        <taxon>Desulfacinum</taxon>
    </lineage>
</organism>
<gene>
    <name evidence="4" type="ORF">ENS06_16080</name>
</gene>
<dbReference type="GO" id="GO:0016757">
    <property type="term" value="F:glycosyltransferase activity"/>
    <property type="evidence" value="ECO:0007669"/>
    <property type="project" value="UniProtKB-KW"/>
</dbReference>
<dbReference type="CDD" id="cd03801">
    <property type="entry name" value="GT4_PimA-like"/>
    <property type="match status" value="1"/>
</dbReference>
<dbReference type="PANTHER" id="PTHR12526">
    <property type="entry name" value="GLYCOSYLTRANSFERASE"/>
    <property type="match status" value="1"/>
</dbReference>
<dbReference type="AlphaFoldDB" id="A0A832EKW7"/>
<dbReference type="Gene3D" id="3.40.50.2000">
    <property type="entry name" value="Glycogen Phosphorylase B"/>
    <property type="match status" value="1"/>
</dbReference>
<dbReference type="EMBL" id="DSTK01000042">
    <property type="protein sequence ID" value="HFK98830.1"/>
    <property type="molecule type" value="Genomic_DNA"/>
</dbReference>
<proteinExistence type="predicted"/>
<dbReference type="PANTHER" id="PTHR12526:SF510">
    <property type="entry name" value="D-INOSITOL 3-PHOSPHATE GLYCOSYLTRANSFERASE"/>
    <property type="match status" value="1"/>
</dbReference>
<comment type="caution">
    <text evidence="4">The sequence shown here is derived from an EMBL/GenBank/DDBJ whole genome shotgun (WGS) entry which is preliminary data.</text>
</comment>
<reference evidence="4" key="1">
    <citation type="journal article" date="2020" name="mSystems">
        <title>Genome- and Community-Level Interaction Insights into Carbon Utilization and Element Cycling Functions of Hydrothermarchaeota in Hydrothermal Sediment.</title>
        <authorList>
            <person name="Zhou Z."/>
            <person name="Liu Y."/>
            <person name="Xu W."/>
            <person name="Pan J."/>
            <person name="Luo Z.H."/>
            <person name="Li M."/>
        </authorList>
    </citation>
    <scope>NUCLEOTIDE SEQUENCE [LARGE SCALE GENOMIC DNA]</scope>
    <source>
        <strain evidence="4">SpSt-456</strain>
    </source>
</reference>
<feature type="domain" description="Glycosyl transferase family 1" evidence="3">
    <location>
        <begin position="201"/>
        <end position="351"/>
    </location>
</feature>
<protein>
    <submittedName>
        <fullName evidence="4">Glycosyltransferase</fullName>
    </submittedName>
</protein>
<dbReference type="InterPro" id="IPR001296">
    <property type="entry name" value="Glyco_trans_1"/>
</dbReference>
<keyword evidence="2 4" id="KW-0808">Transferase</keyword>
<evidence type="ECO:0000313" key="4">
    <source>
        <dbReference type="EMBL" id="HFK98830.1"/>
    </source>
</evidence>
<dbReference type="SUPFAM" id="SSF53756">
    <property type="entry name" value="UDP-Glycosyltransferase/glycogen phosphorylase"/>
    <property type="match status" value="1"/>
</dbReference>
<keyword evidence="1" id="KW-0328">Glycosyltransferase</keyword>
<evidence type="ECO:0000259" key="3">
    <source>
        <dbReference type="Pfam" id="PF00534"/>
    </source>
</evidence>
<evidence type="ECO:0000256" key="2">
    <source>
        <dbReference type="ARBA" id="ARBA00022679"/>
    </source>
</evidence>
<name>A0A832EKW7_9BACT</name>
<evidence type="ECO:0000256" key="1">
    <source>
        <dbReference type="ARBA" id="ARBA00022676"/>
    </source>
</evidence>
<accession>A0A832EKW7</accession>
<sequence>MHWATVDPFILDDPFWQQKMGMPAANKQFLEALLQYGECSSYHFFVGDSATAERFSRFLKANHPDVANRVFVKPQALLSGALREQKLDVFHNGDFTSAMPYLMEWRNRLDGSMRFPVTGVTHSLDTVTLYGKFISLLLAKPKPYDAIVCTSRCAVEMLQRAFQEIRASFQEHFGAVLPEPPRLVRIPLGIPERSRPLPPRQAARERLGVPQASVVLLSLGRFSPRSKMDLSPFLEGFSWLRYALLQECAPEVFLVLAGAGRKDNVRLVAEMVSALGLQDAVQIKANVSEQDKDALYASADIFCSLVDNYQETFGLTLLEAMDAGLPVVASDFNGYRDLVLHGETGFLVPTYAGACQDPWDSLAGLLDLAVLRFYRAQKIAFDMKAMVQALHTLVCRADVRREFSRKARRQVQEFRWSRVIRAYRALWQELGALARQGAHKATTGPYRPILTPSVGKIFPHYPSEVMTDETLLGLGPSGGAFAAKVYFPVQYAEVKLLLKEDILHAMAQHVSRQEMTVGELVLWAKTLWGMDRDSAMLHLDWLFKHAVVAPKKMLMPAFGRADK</sequence>